<protein>
    <recommendedName>
        <fullName evidence="1">Reverse transcriptase domain-containing protein</fullName>
    </recommendedName>
</protein>
<dbReference type="SUPFAM" id="SSF56672">
    <property type="entry name" value="DNA/RNA polymerases"/>
    <property type="match status" value="1"/>
</dbReference>
<gene>
    <name evidence="2" type="ORF">Ddye_025954</name>
</gene>
<comment type="caution">
    <text evidence="2">The sequence shown here is derived from an EMBL/GenBank/DDBJ whole genome shotgun (WGS) entry which is preliminary data.</text>
</comment>
<organism evidence="2 3">
    <name type="scientific">Dipteronia dyeriana</name>
    <dbReference type="NCBI Taxonomy" id="168575"/>
    <lineage>
        <taxon>Eukaryota</taxon>
        <taxon>Viridiplantae</taxon>
        <taxon>Streptophyta</taxon>
        <taxon>Embryophyta</taxon>
        <taxon>Tracheophyta</taxon>
        <taxon>Spermatophyta</taxon>
        <taxon>Magnoliopsida</taxon>
        <taxon>eudicotyledons</taxon>
        <taxon>Gunneridae</taxon>
        <taxon>Pentapetalae</taxon>
        <taxon>rosids</taxon>
        <taxon>malvids</taxon>
        <taxon>Sapindales</taxon>
        <taxon>Sapindaceae</taxon>
        <taxon>Hippocastanoideae</taxon>
        <taxon>Acereae</taxon>
        <taxon>Dipteronia</taxon>
    </lineage>
</organism>
<keyword evidence="3" id="KW-1185">Reference proteome</keyword>
<feature type="domain" description="Reverse transcriptase" evidence="1">
    <location>
        <begin position="1"/>
        <end position="136"/>
    </location>
</feature>
<dbReference type="PANTHER" id="PTHR36617">
    <property type="entry name" value="PROTEIN, PUTATIVE-RELATED"/>
    <property type="match status" value="1"/>
</dbReference>
<dbReference type="Proteomes" id="UP001280121">
    <property type="component" value="Unassembled WGS sequence"/>
</dbReference>
<dbReference type="InterPro" id="IPR000477">
    <property type="entry name" value="RT_dom"/>
</dbReference>
<dbReference type="EMBL" id="JANJYI010000008">
    <property type="protein sequence ID" value="KAK2638159.1"/>
    <property type="molecule type" value="Genomic_DNA"/>
</dbReference>
<dbReference type="InterPro" id="IPR043502">
    <property type="entry name" value="DNA/RNA_pol_sf"/>
</dbReference>
<evidence type="ECO:0000313" key="3">
    <source>
        <dbReference type="Proteomes" id="UP001280121"/>
    </source>
</evidence>
<dbReference type="AlphaFoldDB" id="A0AAD9WNP6"/>
<evidence type="ECO:0000313" key="2">
    <source>
        <dbReference type="EMBL" id="KAK2638159.1"/>
    </source>
</evidence>
<dbReference type="PROSITE" id="PS50878">
    <property type="entry name" value="RT_POL"/>
    <property type="match status" value="1"/>
</dbReference>
<name>A0AAD9WNP6_9ROSI</name>
<evidence type="ECO:0000259" key="1">
    <source>
        <dbReference type="PROSITE" id="PS50878"/>
    </source>
</evidence>
<dbReference type="Pfam" id="PF00078">
    <property type="entry name" value="RVT_1"/>
    <property type="match status" value="1"/>
</dbReference>
<dbReference type="PANTHER" id="PTHR36617:SF5">
    <property type="entry name" value="OS05G0421675 PROTEIN"/>
    <property type="match status" value="1"/>
</dbReference>
<proteinExistence type="predicted"/>
<reference evidence="2" key="1">
    <citation type="journal article" date="2023" name="Plant J.">
        <title>Genome sequences and population genomics provide insights into the demographic history, inbreeding, and mutation load of two 'living fossil' tree species of Dipteronia.</title>
        <authorList>
            <person name="Feng Y."/>
            <person name="Comes H.P."/>
            <person name="Chen J."/>
            <person name="Zhu S."/>
            <person name="Lu R."/>
            <person name="Zhang X."/>
            <person name="Li P."/>
            <person name="Qiu J."/>
            <person name="Olsen K.M."/>
            <person name="Qiu Y."/>
        </authorList>
    </citation>
    <scope>NUCLEOTIDE SEQUENCE</scope>
    <source>
        <strain evidence="2">KIB01</strain>
    </source>
</reference>
<accession>A0AAD9WNP6</accession>
<sequence>MNGSPTKEFAMEKGLRQRDPLSPFLFNLVVESLSYCLKKALDQNMLRGFFLGNNKVHVSYLQFVDDTILFLEPKLEYLVDTKRILHCLEMALGLKINFHKSCAVKMRKKIKGEEDKAMSFNCRKATLPINYLGSILAKIIGKWLTVIVGRGNRAKFWKDVWWEAVLLKMAYPRIHALVVNKDGIIQEFGRWQDEVWTWDVQLRKRVFD</sequence>